<accession>A0A6A4BW13</accession>
<dbReference type="EMBL" id="QXFT01004527">
    <property type="protein sequence ID" value="KAE9277412.1"/>
    <property type="molecule type" value="Genomic_DNA"/>
</dbReference>
<dbReference type="Proteomes" id="UP000434957">
    <property type="component" value="Unassembled WGS sequence"/>
</dbReference>
<comment type="caution">
    <text evidence="1">The sequence shown here is derived from an EMBL/GenBank/DDBJ whole genome shotgun (WGS) entry which is preliminary data.</text>
</comment>
<evidence type="ECO:0000313" key="2">
    <source>
        <dbReference type="Proteomes" id="UP000434957"/>
    </source>
</evidence>
<evidence type="ECO:0000313" key="1">
    <source>
        <dbReference type="EMBL" id="KAE9277412.1"/>
    </source>
</evidence>
<organism evidence="1 2">
    <name type="scientific">Phytophthora rubi</name>
    <dbReference type="NCBI Taxonomy" id="129364"/>
    <lineage>
        <taxon>Eukaryota</taxon>
        <taxon>Sar</taxon>
        <taxon>Stramenopiles</taxon>
        <taxon>Oomycota</taxon>
        <taxon>Peronosporomycetes</taxon>
        <taxon>Peronosporales</taxon>
        <taxon>Peronosporaceae</taxon>
        <taxon>Phytophthora</taxon>
    </lineage>
</organism>
<keyword evidence="2" id="KW-1185">Reference proteome</keyword>
<proteinExistence type="predicted"/>
<sequence>MLRECKLDSAVLRDADCCFSLLQPSGSRAAPSSPLSVALVLPHYPSSSVQDAVFSPLVDARIFIKPEPLHDVDMDVVTEHSFLAPVPTATNEREECLRCRQRGYEKRFRGCKTVSKESLLLLAQNNQLTKHCKPYARQTQSHRESLLLHEERALVEGRVAMKSPQAWEHITRIRECADKSALRTVSEWRHSAVKIIGPVASVTNVDNYSLHMGYALKETRG</sequence>
<reference evidence="1 2" key="1">
    <citation type="submission" date="2018-08" db="EMBL/GenBank/DDBJ databases">
        <title>Genomic investigation of the strawberry pathogen Phytophthora fragariae indicates pathogenicity is determined by transcriptional variation in three key races.</title>
        <authorList>
            <person name="Adams T.M."/>
            <person name="Armitage A.D."/>
            <person name="Sobczyk M.K."/>
            <person name="Bates H.J."/>
            <person name="Dunwell J.M."/>
            <person name="Nellist C.F."/>
            <person name="Harrison R.J."/>
        </authorList>
    </citation>
    <scope>NUCLEOTIDE SEQUENCE [LARGE SCALE GENOMIC DNA]</scope>
    <source>
        <strain evidence="1 2">SCRP333</strain>
    </source>
</reference>
<protein>
    <submittedName>
        <fullName evidence="1">Uncharacterized protein</fullName>
    </submittedName>
</protein>
<gene>
    <name evidence="1" type="ORF">PR003_g28799</name>
</gene>
<dbReference type="AlphaFoldDB" id="A0A6A4BW13"/>
<name>A0A6A4BW13_9STRA</name>